<evidence type="ECO:0008006" key="7">
    <source>
        <dbReference type="Google" id="ProtNLM"/>
    </source>
</evidence>
<dbReference type="CDD" id="cd00432">
    <property type="entry name" value="Ribosomal_L18_L5e"/>
    <property type="match status" value="1"/>
</dbReference>
<gene>
    <name evidence="6" type="ORF">METZ01_LOCUS4889</name>
</gene>
<evidence type="ECO:0000256" key="3">
    <source>
        <dbReference type="ARBA" id="ARBA00022884"/>
    </source>
</evidence>
<dbReference type="GO" id="GO:0003735">
    <property type="term" value="F:structural constituent of ribosome"/>
    <property type="evidence" value="ECO:0007669"/>
    <property type="project" value="InterPro"/>
</dbReference>
<dbReference type="EMBL" id="UINC01000253">
    <property type="protein sequence ID" value="SUZ52035.1"/>
    <property type="molecule type" value="Genomic_DNA"/>
</dbReference>
<keyword evidence="2" id="KW-0699">rRNA-binding</keyword>
<evidence type="ECO:0000313" key="6">
    <source>
        <dbReference type="EMBL" id="SUZ52035.1"/>
    </source>
</evidence>
<dbReference type="Gene3D" id="3.30.420.100">
    <property type="match status" value="1"/>
</dbReference>
<dbReference type="PANTHER" id="PTHR12899:SF3">
    <property type="entry name" value="LARGE RIBOSOMAL SUBUNIT PROTEIN UL18M"/>
    <property type="match status" value="1"/>
</dbReference>
<keyword evidence="5" id="KW-0687">Ribonucleoprotein</keyword>
<dbReference type="AlphaFoldDB" id="A0A381NBW2"/>
<dbReference type="PANTHER" id="PTHR12899">
    <property type="entry name" value="39S RIBOSOMAL PROTEIN L18, MITOCHONDRIAL"/>
    <property type="match status" value="1"/>
</dbReference>
<dbReference type="FunFam" id="3.30.420.100:FF:000001">
    <property type="entry name" value="50S ribosomal protein L18"/>
    <property type="match status" value="1"/>
</dbReference>
<evidence type="ECO:0000256" key="4">
    <source>
        <dbReference type="ARBA" id="ARBA00022980"/>
    </source>
</evidence>
<dbReference type="GO" id="GO:0022625">
    <property type="term" value="C:cytosolic large ribosomal subunit"/>
    <property type="evidence" value="ECO:0007669"/>
    <property type="project" value="TreeGrafter"/>
</dbReference>
<dbReference type="InterPro" id="IPR004389">
    <property type="entry name" value="Ribosomal_uL18_bac-type"/>
</dbReference>
<comment type="similarity">
    <text evidence="1">Belongs to the universal ribosomal protein uL18 family.</text>
</comment>
<reference evidence="6" key="1">
    <citation type="submission" date="2018-05" db="EMBL/GenBank/DDBJ databases">
        <authorList>
            <person name="Lanie J.A."/>
            <person name="Ng W.-L."/>
            <person name="Kazmierczak K.M."/>
            <person name="Andrzejewski T.M."/>
            <person name="Davidsen T.M."/>
            <person name="Wayne K.J."/>
            <person name="Tettelin H."/>
            <person name="Glass J.I."/>
            <person name="Rusch D."/>
            <person name="Podicherti R."/>
            <person name="Tsui H.-C.T."/>
            <person name="Winkler M.E."/>
        </authorList>
    </citation>
    <scope>NUCLEOTIDE SEQUENCE</scope>
</reference>
<sequence length="124" mass="13415">MRVKTKKDRRRRIALRQRKAVRGTPQRPRLAVFRSLAHISAQVIDDTTGTTIVSASSTEATVKTSLTDGARGGNLAGALAVGRVVAERTLEKGITSVVFDRGGFLYHGRVRKVADAARDAGLKF</sequence>
<dbReference type="GO" id="GO:0008097">
    <property type="term" value="F:5S rRNA binding"/>
    <property type="evidence" value="ECO:0007669"/>
    <property type="project" value="TreeGrafter"/>
</dbReference>
<dbReference type="NCBIfam" id="TIGR00060">
    <property type="entry name" value="L18_bact"/>
    <property type="match status" value="1"/>
</dbReference>
<dbReference type="GO" id="GO:0006412">
    <property type="term" value="P:translation"/>
    <property type="evidence" value="ECO:0007669"/>
    <property type="project" value="InterPro"/>
</dbReference>
<keyword evidence="4" id="KW-0689">Ribosomal protein</keyword>
<evidence type="ECO:0000256" key="1">
    <source>
        <dbReference type="ARBA" id="ARBA00007116"/>
    </source>
</evidence>
<keyword evidence="3" id="KW-0694">RNA-binding</keyword>
<name>A0A381NBW2_9ZZZZ</name>
<organism evidence="6">
    <name type="scientific">marine metagenome</name>
    <dbReference type="NCBI Taxonomy" id="408172"/>
    <lineage>
        <taxon>unclassified sequences</taxon>
        <taxon>metagenomes</taxon>
        <taxon>ecological metagenomes</taxon>
    </lineage>
</organism>
<evidence type="ECO:0000256" key="5">
    <source>
        <dbReference type="ARBA" id="ARBA00023274"/>
    </source>
</evidence>
<dbReference type="HAMAP" id="MF_01337_B">
    <property type="entry name" value="Ribosomal_uL18_B"/>
    <property type="match status" value="1"/>
</dbReference>
<dbReference type="SUPFAM" id="SSF53137">
    <property type="entry name" value="Translational machinery components"/>
    <property type="match status" value="1"/>
</dbReference>
<evidence type="ECO:0000256" key="2">
    <source>
        <dbReference type="ARBA" id="ARBA00022730"/>
    </source>
</evidence>
<protein>
    <recommendedName>
        <fullName evidence="7">50S ribosomal protein L18</fullName>
    </recommendedName>
</protein>
<dbReference type="InterPro" id="IPR057268">
    <property type="entry name" value="Ribosomal_L18"/>
</dbReference>
<proteinExistence type="inferred from homology"/>
<dbReference type="Pfam" id="PF00861">
    <property type="entry name" value="Ribosomal_L18p"/>
    <property type="match status" value="1"/>
</dbReference>
<dbReference type="InterPro" id="IPR005484">
    <property type="entry name" value="Ribosomal_uL18_bac/plant/anim"/>
</dbReference>
<accession>A0A381NBW2</accession>